<dbReference type="NCBIfam" id="TIGR00755">
    <property type="entry name" value="ksgA"/>
    <property type="match status" value="1"/>
</dbReference>
<dbReference type="HAMAP" id="MF_00607">
    <property type="entry name" value="16SrRNA_methyltr_A"/>
    <property type="match status" value="1"/>
</dbReference>
<dbReference type="InterPro" id="IPR011530">
    <property type="entry name" value="rRNA_adenine_dimethylase"/>
</dbReference>
<feature type="binding site" evidence="7 8">
    <location>
        <position position="150"/>
    </location>
    <ligand>
        <name>S-adenosyl-L-methionine</name>
        <dbReference type="ChEBI" id="CHEBI:59789"/>
    </ligand>
</feature>
<dbReference type="Gene3D" id="3.40.50.150">
    <property type="entry name" value="Vaccinia Virus protein VP39"/>
    <property type="match status" value="2"/>
</dbReference>
<dbReference type="EC" id="2.1.1.-" evidence="7"/>
<evidence type="ECO:0000256" key="3">
    <source>
        <dbReference type="ARBA" id="ARBA00022603"/>
    </source>
</evidence>
<name>A0AA96V3J2_9EURY</name>
<evidence type="ECO:0000256" key="4">
    <source>
        <dbReference type="ARBA" id="ARBA00022679"/>
    </source>
</evidence>
<feature type="binding site" evidence="7 8">
    <location>
        <position position="87"/>
    </location>
    <ligand>
        <name>S-adenosyl-L-methionine</name>
        <dbReference type="ChEBI" id="CHEBI:59789"/>
    </ligand>
</feature>
<sequence>MFSKICRYNARAVACPENQKWLKYWIPLYLFASIQSYLVLFMVRQILKDYHVKGGRMDQHFLVDAHALDSIADAAELEPSDVVLEIGGGIGNLSERIAPKVSKLIIIELDPKMVDILKDRLSVFSNVEIIHQNVMETDFETLLFNKIVANLPYSISSDITLKILQSDFDAAVLMYQYEFAKRLVAPAGGKDYGRLSVHTQYKSDASFLFKVPKGAFEPAPKVDSAVIRLVKKDLSNPSENNSPSSFSVQNEDFFFDVTKVLFAQRRKKIKNTLLAGASQLNFSNLKDALDRLGQQSFTPSGPSKLSGKKVADILDRRAEELTPAEIASLSDLLYSKKTDLSGAENLKDKKIKPEQTLRPAPEIFSVTVFGDVYEPAEDTYLMARAAAEFIADARQNEGGSNPFNVLEIGCGSGFVSAYLLSEFESDPNFQLRAVDINPNAVECAKENGVSAFLSDLFEIFEDLSELFDLIVFNPPYLPTSPDEKVSGWLNYAFDGGLSGRETINRFLKDVKKYLTPEGSFLLLISSITGFEDVTKEMEKYGFSGKIIAAEKCSFEELMIILGKNIENDLIGNKRDDSK</sequence>
<accession>A0AA96V3J2</accession>
<dbReference type="Gene3D" id="1.10.8.100">
    <property type="entry name" value="Ribosomal RNA adenine dimethylase-like, domain 2"/>
    <property type="match status" value="1"/>
</dbReference>
<keyword evidence="6 7" id="KW-0694">RNA-binding</keyword>
<dbReference type="GO" id="GO:0003723">
    <property type="term" value="F:RNA binding"/>
    <property type="evidence" value="ECO:0007669"/>
    <property type="project" value="UniProtKB-UniRule"/>
</dbReference>
<dbReference type="GO" id="GO:0000179">
    <property type="term" value="F:rRNA (adenine-N6,N6-)-dimethyltransferase activity"/>
    <property type="evidence" value="ECO:0007669"/>
    <property type="project" value="UniProtKB-UniRule"/>
</dbReference>
<comment type="caution">
    <text evidence="7 8">Lacks conserved residue(s) required for the propagation of feature annotation.</text>
</comment>
<keyword evidence="3 7" id="KW-0489">Methyltransferase</keyword>
<feature type="transmembrane region" description="Helical" evidence="9">
    <location>
        <begin position="26"/>
        <end position="47"/>
    </location>
</feature>
<dbReference type="SUPFAM" id="SSF53335">
    <property type="entry name" value="S-adenosyl-L-methionine-dependent methyltransferases"/>
    <property type="match status" value="2"/>
</dbReference>
<comment type="function">
    <text evidence="7">Specifically dimethylates two adjacent adenosines in the loop of a conserved hairpin near the 3'-end of 16S rRNA in the 30S particle. May play a critical role in biogenesis of 30S subunits.</text>
</comment>
<dbReference type="PANTHER" id="PTHR11727:SF7">
    <property type="entry name" value="DIMETHYLADENOSINE TRANSFERASE-RELATED"/>
    <property type="match status" value="1"/>
</dbReference>
<evidence type="ECO:0000256" key="5">
    <source>
        <dbReference type="ARBA" id="ARBA00022691"/>
    </source>
</evidence>
<keyword evidence="12" id="KW-1185">Reference proteome</keyword>
<keyword evidence="5 7" id="KW-0949">S-adenosyl-L-methionine</keyword>
<keyword evidence="9" id="KW-0812">Transmembrane</keyword>
<dbReference type="RefSeq" id="WP_338103179.1">
    <property type="nucleotide sequence ID" value="NZ_CP131060.1"/>
</dbReference>
<evidence type="ECO:0000256" key="1">
    <source>
        <dbReference type="ARBA" id="ARBA00022490"/>
    </source>
</evidence>
<dbReference type="InterPro" id="IPR004557">
    <property type="entry name" value="PrmC-related"/>
</dbReference>
<reference evidence="11 12" key="1">
    <citation type="submission" date="2023-07" db="EMBL/GenBank/DDBJ databases">
        <title>Closed genoem sequence of Methanosarcinaceae archaeon Ac7.</title>
        <authorList>
            <person name="Poehlein A."/>
            <person name="Protasov E."/>
            <person name="Platt K."/>
            <person name="Reeh H."/>
            <person name="Daniel R."/>
            <person name="Brune A."/>
        </authorList>
    </citation>
    <scope>NUCLEOTIDE SEQUENCE [LARGE SCALE GENOMIC DNA]</scope>
    <source>
        <strain evidence="11 12">Ac7</strain>
    </source>
</reference>
<feature type="binding site" evidence="7 8">
    <location>
        <position position="60"/>
    </location>
    <ligand>
        <name>S-adenosyl-L-methionine</name>
        <dbReference type="ChEBI" id="CHEBI:59789"/>
    </ligand>
</feature>
<keyword evidence="9" id="KW-1133">Transmembrane helix</keyword>
<dbReference type="Pfam" id="PF05175">
    <property type="entry name" value="MTS"/>
    <property type="match status" value="1"/>
</dbReference>
<comment type="similarity">
    <text evidence="7">Belongs to the class I-like SAM-binding methyltransferase superfamily. rRNA adenine N(6)-methyltransferase family. RsmA subfamily.</text>
</comment>
<evidence type="ECO:0000256" key="6">
    <source>
        <dbReference type="ARBA" id="ARBA00022884"/>
    </source>
</evidence>
<keyword evidence="4 7" id="KW-0808">Transferase</keyword>
<evidence type="ECO:0000256" key="7">
    <source>
        <dbReference type="HAMAP-Rule" id="MF_00607"/>
    </source>
</evidence>
<keyword evidence="2 7" id="KW-0698">rRNA processing</keyword>
<keyword evidence="1 7" id="KW-0963">Cytoplasm</keyword>
<dbReference type="GO" id="GO:0005737">
    <property type="term" value="C:cytoplasm"/>
    <property type="evidence" value="ECO:0007669"/>
    <property type="project" value="UniProtKB-SubCell"/>
</dbReference>
<dbReference type="PANTHER" id="PTHR11727">
    <property type="entry name" value="DIMETHYLADENOSINE TRANSFERASE"/>
    <property type="match status" value="1"/>
</dbReference>
<dbReference type="CDD" id="cd02440">
    <property type="entry name" value="AdoMet_MTases"/>
    <property type="match status" value="2"/>
</dbReference>
<dbReference type="AlphaFoldDB" id="A0AA96V3J2"/>
<evidence type="ECO:0000313" key="11">
    <source>
        <dbReference type="EMBL" id="WNY25136.1"/>
    </source>
</evidence>
<feature type="binding site" evidence="7 8">
    <location>
        <position position="108"/>
    </location>
    <ligand>
        <name>S-adenosyl-L-methionine</name>
        <dbReference type="ChEBI" id="CHEBI:59789"/>
    </ligand>
</feature>
<dbReference type="SMART" id="SM00650">
    <property type="entry name" value="rADc"/>
    <property type="match status" value="1"/>
</dbReference>
<dbReference type="Proteomes" id="UP001303587">
    <property type="component" value="Chromosome"/>
</dbReference>
<feature type="binding site" evidence="7 8">
    <location>
        <position position="62"/>
    </location>
    <ligand>
        <name>S-adenosyl-L-methionine</name>
        <dbReference type="ChEBI" id="CHEBI:59789"/>
    </ligand>
</feature>
<dbReference type="InterPro" id="IPR001737">
    <property type="entry name" value="KsgA/Erm"/>
</dbReference>
<dbReference type="InterPro" id="IPR029063">
    <property type="entry name" value="SAM-dependent_MTases_sf"/>
</dbReference>
<proteinExistence type="inferred from homology"/>
<feature type="domain" description="Ribosomal RNA adenine methylase transferase N-terminal" evidence="10">
    <location>
        <begin position="67"/>
        <end position="233"/>
    </location>
</feature>
<dbReference type="InterPro" id="IPR020598">
    <property type="entry name" value="rRNA_Ade_methylase_Trfase_N"/>
</dbReference>
<protein>
    <recommendedName>
        <fullName evidence="7">Probable ribosomal RNA small subunit methyltransferase A</fullName>
        <ecNumber evidence="7">2.1.1.-</ecNumber>
    </recommendedName>
    <alternativeName>
        <fullName evidence="7">16S rRNA dimethyladenosine transferase</fullName>
    </alternativeName>
    <alternativeName>
        <fullName evidence="7">16S rRNA dimethylase</fullName>
    </alternativeName>
    <alternativeName>
        <fullName evidence="7">S-adenosylmethionine-6-N',N'-adenosyl(rRNA) dimethyltransferase</fullName>
    </alternativeName>
</protein>
<dbReference type="NCBIfam" id="TIGR00537">
    <property type="entry name" value="hemK_rel_arch"/>
    <property type="match status" value="1"/>
</dbReference>
<organism evidence="11 12">
    <name type="scientific">Methanolapillus millepedarum</name>
    <dbReference type="NCBI Taxonomy" id="3028296"/>
    <lineage>
        <taxon>Archaea</taxon>
        <taxon>Methanobacteriati</taxon>
        <taxon>Methanobacteriota</taxon>
        <taxon>Stenosarchaea group</taxon>
        <taxon>Methanomicrobia</taxon>
        <taxon>Methanosarcinales</taxon>
        <taxon>Methanosarcinaceae</taxon>
        <taxon>Methanolapillus</taxon>
    </lineage>
</organism>
<dbReference type="InterPro" id="IPR023165">
    <property type="entry name" value="rRNA_Ade_diMease-like_C"/>
</dbReference>
<dbReference type="GeneID" id="89229793"/>
<evidence type="ECO:0000256" key="8">
    <source>
        <dbReference type="PROSITE-ProRule" id="PRU01026"/>
    </source>
</evidence>
<evidence type="ECO:0000256" key="9">
    <source>
        <dbReference type="SAM" id="Phobius"/>
    </source>
</evidence>
<gene>
    <name evidence="7 11" type="primary">rsmA</name>
    <name evidence="7" type="synonym">ksgA</name>
    <name evidence="11" type="ORF">MsAc7_06780</name>
</gene>
<dbReference type="PROSITE" id="PS00092">
    <property type="entry name" value="N6_MTASE"/>
    <property type="match status" value="1"/>
</dbReference>
<dbReference type="InterPro" id="IPR002052">
    <property type="entry name" value="DNA_methylase_N6_adenine_CS"/>
</dbReference>
<keyword evidence="9" id="KW-0472">Membrane</keyword>
<comment type="subcellular location">
    <subcellularLocation>
        <location evidence="7">Cytoplasm</location>
    </subcellularLocation>
</comment>
<dbReference type="PROSITE" id="PS51689">
    <property type="entry name" value="SAM_RNA_A_N6_MT"/>
    <property type="match status" value="1"/>
</dbReference>
<dbReference type="EMBL" id="CP131060">
    <property type="protein sequence ID" value="WNY25136.1"/>
    <property type="molecule type" value="Genomic_DNA"/>
</dbReference>
<evidence type="ECO:0000256" key="2">
    <source>
        <dbReference type="ARBA" id="ARBA00022552"/>
    </source>
</evidence>
<evidence type="ECO:0000313" key="12">
    <source>
        <dbReference type="Proteomes" id="UP001303587"/>
    </source>
</evidence>
<dbReference type="Pfam" id="PF00398">
    <property type="entry name" value="RrnaAD"/>
    <property type="match status" value="1"/>
</dbReference>
<dbReference type="NCBIfam" id="NF011529">
    <property type="entry name" value="PRK14968.1-3"/>
    <property type="match status" value="1"/>
</dbReference>
<dbReference type="InterPro" id="IPR007848">
    <property type="entry name" value="Small_mtfrase_dom"/>
</dbReference>
<evidence type="ECO:0000259" key="10">
    <source>
        <dbReference type="SMART" id="SM00650"/>
    </source>
</evidence>